<reference evidence="1 2" key="1">
    <citation type="submission" date="2023-03" db="EMBL/GenBank/DDBJ databases">
        <title>High recombination rates correlate with genetic variation in Cardiocondyla obscurior ants.</title>
        <authorList>
            <person name="Errbii M."/>
        </authorList>
    </citation>
    <scope>NUCLEOTIDE SEQUENCE [LARGE SCALE GENOMIC DNA]</scope>
    <source>
        <strain evidence="1">Alpha-2009</strain>
        <tissue evidence="1">Whole body</tissue>
    </source>
</reference>
<evidence type="ECO:0000313" key="2">
    <source>
        <dbReference type="Proteomes" id="UP001430953"/>
    </source>
</evidence>
<dbReference type="AlphaFoldDB" id="A0AAW2FX90"/>
<proteinExistence type="predicted"/>
<keyword evidence="2" id="KW-1185">Reference proteome</keyword>
<gene>
    <name evidence="1" type="ORF">PUN28_008035</name>
</gene>
<dbReference type="Proteomes" id="UP001430953">
    <property type="component" value="Unassembled WGS sequence"/>
</dbReference>
<comment type="caution">
    <text evidence="1">The sequence shown here is derived from an EMBL/GenBank/DDBJ whole genome shotgun (WGS) entry which is preliminary data.</text>
</comment>
<name>A0AAW2FX90_9HYME</name>
<sequence length="116" mass="13327">MLVCKHEKFSGPWVRNMRAFGNFSSDIPRRDMPDNNFTGHARIHVRYAYIPSSRLMGKSSKINDFVKFSARFRSENTVGRTSQPGWFSQGSYRTMLDVRLTPTKLNRLPPAETASL</sequence>
<dbReference type="EMBL" id="JADYXP020000007">
    <property type="protein sequence ID" value="KAL0120063.1"/>
    <property type="molecule type" value="Genomic_DNA"/>
</dbReference>
<accession>A0AAW2FX90</accession>
<evidence type="ECO:0000313" key="1">
    <source>
        <dbReference type="EMBL" id="KAL0120063.1"/>
    </source>
</evidence>
<organism evidence="1 2">
    <name type="scientific">Cardiocondyla obscurior</name>
    <dbReference type="NCBI Taxonomy" id="286306"/>
    <lineage>
        <taxon>Eukaryota</taxon>
        <taxon>Metazoa</taxon>
        <taxon>Ecdysozoa</taxon>
        <taxon>Arthropoda</taxon>
        <taxon>Hexapoda</taxon>
        <taxon>Insecta</taxon>
        <taxon>Pterygota</taxon>
        <taxon>Neoptera</taxon>
        <taxon>Endopterygota</taxon>
        <taxon>Hymenoptera</taxon>
        <taxon>Apocrita</taxon>
        <taxon>Aculeata</taxon>
        <taxon>Formicoidea</taxon>
        <taxon>Formicidae</taxon>
        <taxon>Myrmicinae</taxon>
        <taxon>Cardiocondyla</taxon>
    </lineage>
</organism>
<protein>
    <submittedName>
        <fullName evidence="1">Uncharacterized protein</fullName>
    </submittedName>
</protein>